<evidence type="ECO:0000313" key="1">
    <source>
        <dbReference type="EMBL" id="SVA49954.1"/>
    </source>
</evidence>
<protein>
    <submittedName>
        <fullName evidence="1">Uncharacterized protein</fullName>
    </submittedName>
</protein>
<accession>A0A381WBV4</accession>
<name>A0A381WBV4_9ZZZZ</name>
<dbReference type="AlphaFoldDB" id="A0A381WBV4"/>
<proteinExistence type="predicted"/>
<sequence length="140" mass="16115">VEWFRQASAVANGSAAFRSLGTIDCRIGFRSGDNVVALTFESFSCTEVGEWEVDRLRELDFWIEMEPDRWKEFLAEMCEKEEVIEGHTLNSLDLSNEAGIIRYQDEIGRMKFFRYINSIEKFLELSLLSNSKNKVNASGK</sequence>
<dbReference type="EMBL" id="UINC01011305">
    <property type="protein sequence ID" value="SVA49954.1"/>
    <property type="molecule type" value="Genomic_DNA"/>
</dbReference>
<feature type="non-terminal residue" evidence="1">
    <location>
        <position position="1"/>
    </location>
</feature>
<reference evidence="1" key="1">
    <citation type="submission" date="2018-05" db="EMBL/GenBank/DDBJ databases">
        <authorList>
            <person name="Lanie J.A."/>
            <person name="Ng W.-L."/>
            <person name="Kazmierczak K.M."/>
            <person name="Andrzejewski T.M."/>
            <person name="Davidsen T.M."/>
            <person name="Wayne K.J."/>
            <person name="Tettelin H."/>
            <person name="Glass J.I."/>
            <person name="Rusch D."/>
            <person name="Podicherti R."/>
            <person name="Tsui H.-C.T."/>
            <person name="Winkler M.E."/>
        </authorList>
    </citation>
    <scope>NUCLEOTIDE SEQUENCE</scope>
</reference>
<organism evidence="1">
    <name type="scientific">marine metagenome</name>
    <dbReference type="NCBI Taxonomy" id="408172"/>
    <lineage>
        <taxon>unclassified sequences</taxon>
        <taxon>metagenomes</taxon>
        <taxon>ecological metagenomes</taxon>
    </lineage>
</organism>
<gene>
    <name evidence="1" type="ORF">METZ01_LOCUS102808</name>
</gene>